<accession>A0ABV3DU76</accession>
<sequence>MSNRVPAPPGHRARRRVAATALAVGVLLLPVGGTAHAATPSPAPPVAPSAQPPAQPPVSPAVSPAAPPAASPGSADNSFRWAVQPVGQAGLPGRTYLVHDLVPGQKLDDGVRITNYSDQPMTFTVYGTDAFTTNDGSFSLLPAERGPSDAGTWITPGQTSVTVAPGAGVDVPVTIAVPADAEPGDHAAGVIASVATVQADASGRLVQVDRRIAARAYFRVAGPLRPALQIQDVQLSYDTPGNPFPGSRATVTYRVRNTGNTRVSAAADVKVDGPLGWTLGGPRGDSVAELLPGAELTRTVHFDGVFPAGRLTASVTVRTGPAPQGAAVAPVSTTRTTTAWAVPWIPLASLFALAVLGTVALRLRRRGTPAAAAGESAAAVGTAERTS</sequence>
<gene>
    <name evidence="4" type="ORF">AB0C36_38010</name>
</gene>
<feature type="compositionally biased region" description="Pro residues" evidence="1">
    <location>
        <begin position="41"/>
        <end position="70"/>
    </location>
</feature>
<evidence type="ECO:0000256" key="3">
    <source>
        <dbReference type="SAM" id="SignalP"/>
    </source>
</evidence>
<feature type="signal peptide" evidence="3">
    <location>
        <begin position="1"/>
        <end position="37"/>
    </location>
</feature>
<protein>
    <submittedName>
        <fullName evidence="4">DUF916 domain-containing protein</fullName>
    </submittedName>
</protein>
<keyword evidence="2" id="KW-0812">Transmembrane</keyword>
<feature type="region of interest" description="Disordered" evidence="1">
    <location>
        <begin position="36"/>
        <end position="77"/>
    </location>
</feature>
<keyword evidence="5" id="KW-1185">Reference proteome</keyword>
<dbReference type="Gene3D" id="2.60.40.10">
    <property type="entry name" value="Immunoglobulins"/>
    <property type="match status" value="1"/>
</dbReference>
<dbReference type="EMBL" id="JBEZFP010000164">
    <property type="protein sequence ID" value="MEU8139280.1"/>
    <property type="molecule type" value="Genomic_DNA"/>
</dbReference>
<evidence type="ECO:0000313" key="5">
    <source>
        <dbReference type="Proteomes" id="UP001551482"/>
    </source>
</evidence>
<evidence type="ECO:0000313" key="4">
    <source>
        <dbReference type="EMBL" id="MEU8139280.1"/>
    </source>
</evidence>
<dbReference type="InterPro" id="IPR013783">
    <property type="entry name" value="Ig-like_fold"/>
</dbReference>
<keyword evidence="2" id="KW-1133">Transmembrane helix</keyword>
<dbReference type="Proteomes" id="UP001551482">
    <property type="component" value="Unassembled WGS sequence"/>
</dbReference>
<proteinExistence type="predicted"/>
<evidence type="ECO:0000256" key="1">
    <source>
        <dbReference type="SAM" id="MobiDB-lite"/>
    </source>
</evidence>
<organism evidence="4 5">
    <name type="scientific">Streptodolium elevatio</name>
    <dbReference type="NCBI Taxonomy" id="3157996"/>
    <lineage>
        <taxon>Bacteria</taxon>
        <taxon>Bacillati</taxon>
        <taxon>Actinomycetota</taxon>
        <taxon>Actinomycetes</taxon>
        <taxon>Kitasatosporales</taxon>
        <taxon>Streptomycetaceae</taxon>
        <taxon>Streptodolium</taxon>
    </lineage>
</organism>
<reference evidence="4 5" key="1">
    <citation type="submission" date="2024-06" db="EMBL/GenBank/DDBJ databases">
        <title>The Natural Products Discovery Center: Release of the First 8490 Sequenced Strains for Exploring Actinobacteria Biosynthetic Diversity.</title>
        <authorList>
            <person name="Kalkreuter E."/>
            <person name="Kautsar S.A."/>
            <person name="Yang D."/>
            <person name="Bader C.D."/>
            <person name="Teijaro C.N."/>
            <person name="Fluegel L."/>
            <person name="Davis C.M."/>
            <person name="Simpson J.R."/>
            <person name="Lauterbach L."/>
            <person name="Steele A.D."/>
            <person name="Gui C."/>
            <person name="Meng S."/>
            <person name="Li G."/>
            <person name="Viehrig K."/>
            <person name="Ye F."/>
            <person name="Su P."/>
            <person name="Kiefer A.F."/>
            <person name="Nichols A."/>
            <person name="Cepeda A.J."/>
            <person name="Yan W."/>
            <person name="Fan B."/>
            <person name="Jiang Y."/>
            <person name="Adhikari A."/>
            <person name="Zheng C.-J."/>
            <person name="Schuster L."/>
            <person name="Cowan T.M."/>
            <person name="Smanski M.J."/>
            <person name="Chevrette M.G."/>
            <person name="De Carvalho L.P.S."/>
            <person name="Shen B."/>
        </authorList>
    </citation>
    <scope>NUCLEOTIDE SEQUENCE [LARGE SCALE GENOMIC DNA]</scope>
    <source>
        <strain evidence="4 5">NPDC048946</strain>
    </source>
</reference>
<comment type="caution">
    <text evidence="4">The sequence shown here is derived from an EMBL/GenBank/DDBJ whole genome shotgun (WGS) entry which is preliminary data.</text>
</comment>
<evidence type="ECO:0000256" key="2">
    <source>
        <dbReference type="SAM" id="Phobius"/>
    </source>
</evidence>
<feature type="chain" id="PRO_5046082800" evidence="3">
    <location>
        <begin position="38"/>
        <end position="387"/>
    </location>
</feature>
<dbReference type="RefSeq" id="WP_358363273.1">
    <property type="nucleotide sequence ID" value="NZ_JBEZFP010000164.1"/>
</dbReference>
<keyword evidence="3" id="KW-0732">Signal</keyword>
<feature type="transmembrane region" description="Helical" evidence="2">
    <location>
        <begin position="340"/>
        <end position="361"/>
    </location>
</feature>
<name>A0ABV3DU76_9ACTN</name>
<keyword evidence="2" id="KW-0472">Membrane</keyword>